<reference evidence="1 2" key="1">
    <citation type="journal article" date="2016" name="Mol. Biol. Evol.">
        <title>Comparative Genomics of Early-Diverging Mushroom-Forming Fungi Provides Insights into the Origins of Lignocellulose Decay Capabilities.</title>
        <authorList>
            <person name="Nagy L.G."/>
            <person name="Riley R."/>
            <person name="Tritt A."/>
            <person name="Adam C."/>
            <person name="Daum C."/>
            <person name="Floudas D."/>
            <person name="Sun H."/>
            <person name="Yadav J.S."/>
            <person name="Pangilinan J."/>
            <person name="Larsson K.H."/>
            <person name="Matsuura K."/>
            <person name="Barry K."/>
            <person name="Labutti K."/>
            <person name="Kuo R."/>
            <person name="Ohm R.A."/>
            <person name="Bhattacharya S.S."/>
            <person name="Shirouzu T."/>
            <person name="Yoshinaga Y."/>
            <person name="Martin F.M."/>
            <person name="Grigoriev I.V."/>
            <person name="Hibbett D.S."/>
        </authorList>
    </citation>
    <scope>NUCLEOTIDE SEQUENCE [LARGE SCALE GENOMIC DNA]</scope>
    <source>
        <strain evidence="1 2">HHB14362 ss-1</strain>
    </source>
</reference>
<sequence length="52" mass="5917">MDLDIILATKLLALTLPSLTRLLVLMLPQCMGICMQSEFSYPWLFPALLQHL</sequence>
<protein>
    <submittedName>
        <fullName evidence="1">Uncharacterized protein</fullName>
    </submittedName>
</protein>
<evidence type="ECO:0000313" key="1">
    <source>
        <dbReference type="EMBL" id="KZT17947.1"/>
    </source>
</evidence>
<name>A0A165M642_9AGAM</name>
<organism evidence="1 2">
    <name type="scientific">Neolentinus lepideus HHB14362 ss-1</name>
    <dbReference type="NCBI Taxonomy" id="1314782"/>
    <lineage>
        <taxon>Eukaryota</taxon>
        <taxon>Fungi</taxon>
        <taxon>Dikarya</taxon>
        <taxon>Basidiomycota</taxon>
        <taxon>Agaricomycotina</taxon>
        <taxon>Agaricomycetes</taxon>
        <taxon>Gloeophyllales</taxon>
        <taxon>Gloeophyllaceae</taxon>
        <taxon>Neolentinus</taxon>
    </lineage>
</organism>
<accession>A0A165M642</accession>
<dbReference type="EMBL" id="KV425752">
    <property type="protein sequence ID" value="KZT17947.1"/>
    <property type="molecule type" value="Genomic_DNA"/>
</dbReference>
<dbReference type="Proteomes" id="UP000076761">
    <property type="component" value="Unassembled WGS sequence"/>
</dbReference>
<gene>
    <name evidence="1" type="ORF">NEOLEDRAFT_1143972</name>
</gene>
<keyword evidence="2" id="KW-1185">Reference proteome</keyword>
<dbReference type="AlphaFoldDB" id="A0A165M642"/>
<proteinExistence type="predicted"/>
<dbReference type="InParanoid" id="A0A165M642"/>
<evidence type="ECO:0000313" key="2">
    <source>
        <dbReference type="Proteomes" id="UP000076761"/>
    </source>
</evidence>